<reference evidence="3" key="1">
    <citation type="submission" date="2022-11" db="UniProtKB">
        <authorList>
            <consortium name="WormBaseParasite"/>
        </authorList>
    </citation>
    <scope>IDENTIFICATION</scope>
</reference>
<evidence type="ECO:0000313" key="3">
    <source>
        <dbReference type="WBParaSite" id="PSU_v2.g2019.t1"/>
    </source>
</evidence>
<organism evidence="2 3">
    <name type="scientific">Panagrolaimus superbus</name>
    <dbReference type="NCBI Taxonomy" id="310955"/>
    <lineage>
        <taxon>Eukaryota</taxon>
        <taxon>Metazoa</taxon>
        <taxon>Ecdysozoa</taxon>
        <taxon>Nematoda</taxon>
        <taxon>Chromadorea</taxon>
        <taxon>Rhabditida</taxon>
        <taxon>Tylenchina</taxon>
        <taxon>Panagrolaimomorpha</taxon>
        <taxon>Panagrolaimoidea</taxon>
        <taxon>Panagrolaimidae</taxon>
        <taxon>Panagrolaimus</taxon>
    </lineage>
</organism>
<dbReference type="Proteomes" id="UP000887577">
    <property type="component" value="Unplaced"/>
</dbReference>
<feature type="region of interest" description="Disordered" evidence="1">
    <location>
        <begin position="101"/>
        <end position="122"/>
    </location>
</feature>
<evidence type="ECO:0000256" key="1">
    <source>
        <dbReference type="SAM" id="MobiDB-lite"/>
    </source>
</evidence>
<accession>A0A914YLF4</accession>
<dbReference type="AlphaFoldDB" id="A0A914YLF4"/>
<sequence length="122" mass="13451">MEKRKDEKITAPTILIIGSAPTLSFYIAADDMVFQVRGRFADALQSYMELVFVSNVKYDTETTGICYFFEYLMNMKEHQNTSRLAVGTKLEAIAASLSKATEPTINQPSQAGETTGSILGDP</sequence>
<protein>
    <submittedName>
        <fullName evidence="3">Uncharacterized protein</fullName>
    </submittedName>
</protein>
<proteinExistence type="predicted"/>
<keyword evidence="2" id="KW-1185">Reference proteome</keyword>
<evidence type="ECO:0000313" key="2">
    <source>
        <dbReference type="Proteomes" id="UP000887577"/>
    </source>
</evidence>
<name>A0A914YLF4_9BILA</name>
<dbReference type="WBParaSite" id="PSU_v2.g2019.t1">
    <property type="protein sequence ID" value="PSU_v2.g2019.t1"/>
    <property type="gene ID" value="PSU_v2.g2019"/>
</dbReference>